<name>A0AC61R9I1_9FIRM</name>
<proteinExistence type="predicted"/>
<protein>
    <submittedName>
        <fullName evidence="1">DegV family protein</fullName>
    </submittedName>
</protein>
<sequence>MIQIISDSGTLYSQIEAEKKGLYTIPLQVVVDHKSYKDYESITSTELLQMIDQKKVPSTSLPSVGERIELYNTLTGKGDEVIDITIANGLSGAYASAQMAKEECEHPQMVTVVDSNTLAGPMRALVDEALKMAQAGDSKEAIVAMLDHSIPTEVSFLIPQDFSFLKRGGRISGVEAGIGGFLKLIPVMMRKQQSHEEGSRLVNFSLCRTMKKAFVKMADHMEKKGVGAGYTIYISHANNMEDAAKAEAYFAERFPDAKLVVMPLSPAFITQGGPKCLAVQAIQIIQ</sequence>
<evidence type="ECO:0000313" key="2">
    <source>
        <dbReference type="Proteomes" id="UP000308836"/>
    </source>
</evidence>
<accession>A0AC61R9I1</accession>
<dbReference type="EMBL" id="SRYG01000002">
    <property type="protein sequence ID" value="TGY67029.1"/>
    <property type="molecule type" value="Genomic_DNA"/>
</dbReference>
<gene>
    <name evidence="1" type="ORF">E5336_01045</name>
</gene>
<reference evidence="1" key="1">
    <citation type="submission" date="2019-04" db="EMBL/GenBank/DDBJ databases">
        <title>Microbes associate with the intestines of laboratory mice.</title>
        <authorList>
            <person name="Navarre W."/>
            <person name="Wong E."/>
            <person name="Huang K."/>
            <person name="Tropini C."/>
            <person name="Ng K."/>
            <person name="Yu B."/>
        </authorList>
    </citation>
    <scope>NUCLEOTIDE SEQUENCE</scope>
    <source>
        <strain evidence="1">NM09_H32</strain>
    </source>
</reference>
<organism evidence="1 2">
    <name type="scientific">Dubosiella muris</name>
    <dbReference type="NCBI Taxonomy" id="3038133"/>
    <lineage>
        <taxon>Bacteria</taxon>
        <taxon>Bacillati</taxon>
        <taxon>Bacillota</taxon>
        <taxon>Erysipelotrichia</taxon>
        <taxon>Erysipelotrichales</taxon>
        <taxon>Erysipelotrichaceae</taxon>
        <taxon>Dubosiella</taxon>
    </lineage>
</organism>
<evidence type="ECO:0000313" key="1">
    <source>
        <dbReference type="EMBL" id="TGY67029.1"/>
    </source>
</evidence>
<comment type="caution">
    <text evidence="1">The sequence shown here is derived from an EMBL/GenBank/DDBJ whole genome shotgun (WGS) entry which is preliminary data.</text>
</comment>
<dbReference type="Proteomes" id="UP000308836">
    <property type="component" value="Unassembled WGS sequence"/>
</dbReference>
<keyword evidence="2" id="KW-1185">Reference proteome</keyword>